<organism evidence="5 6">
    <name type="scientific">Paenibacillus agaridevorans</name>
    <dbReference type="NCBI Taxonomy" id="171404"/>
    <lineage>
        <taxon>Bacteria</taxon>
        <taxon>Bacillati</taxon>
        <taxon>Bacillota</taxon>
        <taxon>Bacilli</taxon>
        <taxon>Bacillales</taxon>
        <taxon>Paenibacillaceae</taxon>
        <taxon>Paenibacillus</taxon>
    </lineage>
</organism>
<sequence>MLFYMISTGIWHFADSLPVVAPHNRITLGEGHTPLIASSSIGAELGLSQLYFKLESLNPTGSYKDRISAMALSLAKQSGKTACIGTTSGNAGASIAAYAAKAGIPYHVYVQENIIPAKLEQVLVHQAHVYKVKGLGFDPAIGTKVFEQVRDKAIRNNWEAVITAFAYAPLAMEAVQTIAWEIADQLGVPDAVFVPVGGGGLFSGIYKGFHRICEQNKASKLPRMGACQSAGCSNLVRGWQQGLGQPAAGASTSMISGIQVSNPPDADIVFEALDSSQGVGSIVADEETWKWQRELARREGIYCEPAGAISLAGLVQAVETGRINRTDKIVCIVSGAGYKDLEQQRLMVQEAAATIPLYDADQL</sequence>
<evidence type="ECO:0000256" key="2">
    <source>
        <dbReference type="ARBA" id="ARBA00022898"/>
    </source>
</evidence>
<evidence type="ECO:0000313" key="5">
    <source>
        <dbReference type="EMBL" id="GBG07323.1"/>
    </source>
</evidence>
<name>A0A2R5EU57_9BACL</name>
<dbReference type="AlphaFoldDB" id="A0A2R5EU57"/>
<gene>
    <name evidence="5" type="ORF">PAT3040_01871</name>
</gene>
<dbReference type="GO" id="GO:0003941">
    <property type="term" value="F:L-serine ammonia-lyase activity"/>
    <property type="evidence" value="ECO:0007669"/>
    <property type="project" value="TreeGrafter"/>
</dbReference>
<dbReference type="Gene3D" id="3.40.50.1100">
    <property type="match status" value="2"/>
</dbReference>
<dbReference type="GO" id="GO:0004794">
    <property type="term" value="F:threonine deaminase activity"/>
    <property type="evidence" value="ECO:0007669"/>
    <property type="project" value="TreeGrafter"/>
</dbReference>
<evidence type="ECO:0000256" key="3">
    <source>
        <dbReference type="ARBA" id="ARBA00023239"/>
    </source>
</evidence>
<keyword evidence="2" id="KW-0663">Pyridoxal phosphate</keyword>
<evidence type="ECO:0000259" key="4">
    <source>
        <dbReference type="Pfam" id="PF00291"/>
    </source>
</evidence>
<proteinExistence type="predicted"/>
<dbReference type="SUPFAM" id="SSF53686">
    <property type="entry name" value="Tryptophan synthase beta subunit-like PLP-dependent enzymes"/>
    <property type="match status" value="1"/>
</dbReference>
<dbReference type="PANTHER" id="PTHR48078">
    <property type="entry name" value="THREONINE DEHYDRATASE, MITOCHONDRIAL-RELATED"/>
    <property type="match status" value="1"/>
</dbReference>
<dbReference type="InterPro" id="IPR001926">
    <property type="entry name" value="TrpB-like_PALP"/>
</dbReference>
<comment type="cofactor">
    <cofactor evidence="1">
        <name>pyridoxal 5'-phosphate</name>
        <dbReference type="ChEBI" id="CHEBI:597326"/>
    </cofactor>
</comment>
<dbReference type="PANTHER" id="PTHR48078:SF6">
    <property type="entry name" value="L-THREONINE DEHYDRATASE CATABOLIC TDCB"/>
    <property type="match status" value="1"/>
</dbReference>
<evidence type="ECO:0000313" key="6">
    <source>
        <dbReference type="Proteomes" id="UP000245202"/>
    </source>
</evidence>
<dbReference type="GO" id="GO:0009097">
    <property type="term" value="P:isoleucine biosynthetic process"/>
    <property type="evidence" value="ECO:0007669"/>
    <property type="project" value="TreeGrafter"/>
</dbReference>
<dbReference type="Pfam" id="PF00291">
    <property type="entry name" value="PALP"/>
    <property type="match status" value="1"/>
</dbReference>
<dbReference type="InterPro" id="IPR050147">
    <property type="entry name" value="Ser/Thr_Dehydratase"/>
</dbReference>
<reference evidence="5 6" key="1">
    <citation type="submission" date="2017-08" db="EMBL/GenBank/DDBJ databases">
        <title>Substantial Increase in Enzyme Production by Combined Drug-Resistance Mutations in Paenibacillus agaridevorans.</title>
        <authorList>
            <person name="Tanaka Y."/>
            <person name="Funane K."/>
            <person name="Hosaka T."/>
            <person name="Shiwa Y."/>
            <person name="Fujita N."/>
            <person name="Miyazaki T."/>
            <person name="Yoshikawa H."/>
            <person name="Murakami K."/>
            <person name="Kasahara K."/>
            <person name="Inaoka T."/>
            <person name="Hiraga Y."/>
            <person name="Ochi K."/>
        </authorList>
    </citation>
    <scope>NUCLEOTIDE SEQUENCE [LARGE SCALE GENOMIC DNA]</scope>
    <source>
        <strain evidence="5 6">T-3040</strain>
    </source>
</reference>
<dbReference type="GO" id="GO:0006565">
    <property type="term" value="P:L-serine catabolic process"/>
    <property type="evidence" value="ECO:0007669"/>
    <property type="project" value="TreeGrafter"/>
</dbReference>
<dbReference type="Proteomes" id="UP000245202">
    <property type="component" value="Unassembled WGS sequence"/>
</dbReference>
<keyword evidence="3" id="KW-0456">Lyase</keyword>
<dbReference type="GO" id="GO:0006567">
    <property type="term" value="P:L-threonine catabolic process"/>
    <property type="evidence" value="ECO:0007669"/>
    <property type="project" value="TreeGrafter"/>
</dbReference>
<keyword evidence="6" id="KW-1185">Reference proteome</keyword>
<accession>A0A2R5EU57</accession>
<dbReference type="EMBL" id="BDQX01000089">
    <property type="protein sequence ID" value="GBG07323.1"/>
    <property type="molecule type" value="Genomic_DNA"/>
</dbReference>
<dbReference type="InterPro" id="IPR036052">
    <property type="entry name" value="TrpB-like_PALP_sf"/>
</dbReference>
<feature type="domain" description="Tryptophan synthase beta chain-like PALP" evidence="4">
    <location>
        <begin position="26"/>
        <end position="335"/>
    </location>
</feature>
<protein>
    <recommendedName>
        <fullName evidence="4">Tryptophan synthase beta chain-like PALP domain-containing protein</fullName>
    </recommendedName>
</protein>
<comment type="caution">
    <text evidence="5">The sequence shown here is derived from an EMBL/GenBank/DDBJ whole genome shotgun (WGS) entry which is preliminary data.</text>
</comment>
<evidence type="ECO:0000256" key="1">
    <source>
        <dbReference type="ARBA" id="ARBA00001933"/>
    </source>
</evidence>